<dbReference type="AlphaFoldDB" id="A0A8H4Q5K4"/>
<dbReference type="EMBL" id="JAACLJ010000004">
    <property type="protein sequence ID" value="KAF4587129.1"/>
    <property type="molecule type" value="Genomic_DNA"/>
</dbReference>
<organism evidence="1 2">
    <name type="scientific">Ophiocordyceps camponoti-floridani</name>
    <dbReference type="NCBI Taxonomy" id="2030778"/>
    <lineage>
        <taxon>Eukaryota</taxon>
        <taxon>Fungi</taxon>
        <taxon>Dikarya</taxon>
        <taxon>Ascomycota</taxon>
        <taxon>Pezizomycotina</taxon>
        <taxon>Sordariomycetes</taxon>
        <taxon>Hypocreomycetidae</taxon>
        <taxon>Hypocreales</taxon>
        <taxon>Ophiocordycipitaceae</taxon>
        <taxon>Ophiocordyceps</taxon>
    </lineage>
</organism>
<protein>
    <submittedName>
        <fullName evidence="1">Uncharacterized protein</fullName>
    </submittedName>
</protein>
<evidence type="ECO:0000313" key="2">
    <source>
        <dbReference type="Proteomes" id="UP000562929"/>
    </source>
</evidence>
<name>A0A8H4Q5K4_9HYPO</name>
<sequence length="88" mass="9865">MTPNFLLSAPPHPITLTSPHLCSMFQHRPGASPALRCQRPLSILYLPTYLGLRRYPLDNVDSSCRSVPASRLICHFTFMSSLSVVKRP</sequence>
<gene>
    <name evidence="1" type="ORF">GQ602_003822</name>
</gene>
<proteinExistence type="predicted"/>
<dbReference type="Proteomes" id="UP000562929">
    <property type="component" value="Unassembled WGS sequence"/>
</dbReference>
<evidence type="ECO:0000313" key="1">
    <source>
        <dbReference type="EMBL" id="KAF4587129.1"/>
    </source>
</evidence>
<keyword evidence="2" id="KW-1185">Reference proteome</keyword>
<comment type="caution">
    <text evidence="1">The sequence shown here is derived from an EMBL/GenBank/DDBJ whole genome shotgun (WGS) entry which is preliminary data.</text>
</comment>
<accession>A0A8H4Q5K4</accession>
<reference evidence="1 2" key="1">
    <citation type="journal article" date="2020" name="G3 (Bethesda)">
        <title>Genetic Underpinnings of Host Manipulation by Ophiocordyceps as Revealed by Comparative Transcriptomics.</title>
        <authorList>
            <person name="Will I."/>
            <person name="Das B."/>
            <person name="Trinh T."/>
            <person name="Brachmann A."/>
            <person name="Ohm R.A."/>
            <person name="de Bekker C."/>
        </authorList>
    </citation>
    <scope>NUCLEOTIDE SEQUENCE [LARGE SCALE GENOMIC DNA]</scope>
    <source>
        <strain evidence="1 2">EC05</strain>
    </source>
</reference>